<organism evidence="1 2">
    <name type="scientific">Pistacia atlantica</name>
    <dbReference type="NCBI Taxonomy" id="434234"/>
    <lineage>
        <taxon>Eukaryota</taxon>
        <taxon>Viridiplantae</taxon>
        <taxon>Streptophyta</taxon>
        <taxon>Embryophyta</taxon>
        <taxon>Tracheophyta</taxon>
        <taxon>Spermatophyta</taxon>
        <taxon>Magnoliopsida</taxon>
        <taxon>eudicotyledons</taxon>
        <taxon>Gunneridae</taxon>
        <taxon>Pentapetalae</taxon>
        <taxon>rosids</taxon>
        <taxon>malvids</taxon>
        <taxon>Sapindales</taxon>
        <taxon>Anacardiaceae</taxon>
        <taxon>Pistacia</taxon>
    </lineage>
</organism>
<proteinExistence type="predicted"/>
<accession>A0ACC1BCW3</accession>
<dbReference type="Proteomes" id="UP001164250">
    <property type="component" value="Chromosome 5"/>
</dbReference>
<comment type="caution">
    <text evidence="1">The sequence shown here is derived from an EMBL/GenBank/DDBJ whole genome shotgun (WGS) entry which is preliminary data.</text>
</comment>
<dbReference type="EMBL" id="CM047901">
    <property type="protein sequence ID" value="KAJ0096768.1"/>
    <property type="molecule type" value="Genomic_DNA"/>
</dbReference>
<evidence type="ECO:0000313" key="1">
    <source>
        <dbReference type="EMBL" id="KAJ0096768.1"/>
    </source>
</evidence>
<sequence length="511" mass="59153">MMAPLFAFLPYTILAVSFLLFLYHFTKKKKFLWNLPLLGMLLEFLLNIDQIHEKITQILEANMGTFLLKGAWLGQMDTLITCDPAIVNCMMKEKFSGYHKGDEWRKRFEFFGNHSLFNTDFDQWKIHRNTFRSFISHQQSQQAVAKTIRRILENGLIPVLQQSSKQCQVLDLQDLFKRYTFDFASSMVTGHNPNSLCIGLPKNPVPEALDDAWEAIILRFLLPESLWKLQRWLGFGKERKMSGGREVVDRFCAEQISMNRKKLSEGKTRISFEDEEGFNFVNCYLTGNEDNSPKVSDEVMRDNMVNFIFATADTSSTALTWFFWMLEKNPIVEKKIREEIERNLPRKGDGKNIRLFQLEELSKLIYLHAALCEALRLFPPAPIQIRTPLQSETLPGGHCVDDKTNVLIFLYGMARMPSVWGDNCLEYKPERWITEDGGIKHQPPHKFFSFNAGPRICLGRDIAFNLMKAIAATFIDNYNFQVLENHPVTPTLSVIFRMKFGLLVKVRNKSA</sequence>
<reference evidence="2" key="1">
    <citation type="journal article" date="2023" name="G3 (Bethesda)">
        <title>Genome assembly and association tests identify interacting loci associated with vigor, precocity, and sex in interspecific pistachio rootstocks.</title>
        <authorList>
            <person name="Palmer W."/>
            <person name="Jacygrad E."/>
            <person name="Sagayaradj S."/>
            <person name="Cavanaugh K."/>
            <person name="Han R."/>
            <person name="Bertier L."/>
            <person name="Beede B."/>
            <person name="Kafkas S."/>
            <person name="Golino D."/>
            <person name="Preece J."/>
            <person name="Michelmore R."/>
        </authorList>
    </citation>
    <scope>NUCLEOTIDE SEQUENCE [LARGE SCALE GENOMIC DNA]</scope>
</reference>
<evidence type="ECO:0000313" key="2">
    <source>
        <dbReference type="Proteomes" id="UP001164250"/>
    </source>
</evidence>
<gene>
    <name evidence="1" type="ORF">Patl1_27595</name>
</gene>
<keyword evidence="2" id="KW-1185">Reference proteome</keyword>
<protein>
    <submittedName>
        <fullName evidence="1">Uncharacterized protein</fullName>
    </submittedName>
</protein>
<name>A0ACC1BCW3_9ROSI</name>